<dbReference type="AlphaFoldDB" id="A0AA39NN61"/>
<accession>A0AA39NN61</accession>
<keyword evidence="3" id="KW-1185">Reference proteome</keyword>
<reference evidence="2" key="1">
    <citation type="submission" date="2023-06" db="EMBL/GenBank/DDBJ databases">
        <authorList>
            <consortium name="Lawrence Berkeley National Laboratory"/>
            <person name="Ahrendt S."/>
            <person name="Sahu N."/>
            <person name="Indic B."/>
            <person name="Wong-Bajracharya J."/>
            <person name="Merenyi Z."/>
            <person name="Ke H.-M."/>
            <person name="Monk M."/>
            <person name="Kocsube S."/>
            <person name="Drula E."/>
            <person name="Lipzen A."/>
            <person name="Balint B."/>
            <person name="Henrissat B."/>
            <person name="Andreopoulos B."/>
            <person name="Martin F.M."/>
            <person name="Harder C.B."/>
            <person name="Rigling D."/>
            <person name="Ford K.L."/>
            <person name="Foster G.D."/>
            <person name="Pangilinan J."/>
            <person name="Papanicolaou A."/>
            <person name="Barry K."/>
            <person name="LaButti K."/>
            <person name="Viragh M."/>
            <person name="Koriabine M."/>
            <person name="Yan M."/>
            <person name="Riley R."/>
            <person name="Champramary S."/>
            <person name="Plett K.L."/>
            <person name="Tsai I.J."/>
            <person name="Slot J."/>
            <person name="Sipos G."/>
            <person name="Plett J."/>
            <person name="Nagy L.G."/>
            <person name="Grigoriev I.V."/>
        </authorList>
    </citation>
    <scope>NUCLEOTIDE SEQUENCE</scope>
    <source>
        <strain evidence="2">ICMP 16352</strain>
    </source>
</reference>
<comment type="caution">
    <text evidence="2">The sequence shown here is derived from an EMBL/GenBank/DDBJ whole genome shotgun (WGS) entry which is preliminary data.</text>
</comment>
<dbReference type="EMBL" id="JAUEPR010000067">
    <property type="protein sequence ID" value="KAK0468744.1"/>
    <property type="molecule type" value="Genomic_DNA"/>
</dbReference>
<dbReference type="Gene3D" id="2.60.120.260">
    <property type="entry name" value="Galactose-binding domain-like"/>
    <property type="match status" value="1"/>
</dbReference>
<keyword evidence="1" id="KW-0732">Signal</keyword>
<sequence>MRPLFLYFTLFSIVLSSNGEPRNVTIDDTDPMILYTGNWSGSRPTSVAFIGSHVVSSDPSALATLTFTCTAVYFLSPRWAYPMNSTVTLDGEGATFVDLTYPVGQSASPNGGPEPEKFAVHWSRTGLENKRHKFVVSMAAGGWWTIVDGFM</sequence>
<feature type="signal peptide" evidence="1">
    <location>
        <begin position="1"/>
        <end position="19"/>
    </location>
</feature>
<organism evidence="2 3">
    <name type="scientific">Armillaria novae-zelandiae</name>
    <dbReference type="NCBI Taxonomy" id="153914"/>
    <lineage>
        <taxon>Eukaryota</taxon>
        <taxon>Fungi</taxon>
        <taxon>Dikarya</taxon>
        <taxon>Basidiomycota</taxon>
        <taxon>Agaricomycotina</taxon>
        <taxon>Agaricomycetes</taxon>
        <taxon>Agaricomycetidae</taxon>
        <taxon>Agaricales</taxon>
        <taxon>Marasmiineae</taxon>
        <taxon>Physalacriaceae</taxon>
        <taxon>Armillaria</taxon>
    </lineage>
</organism>
<evidence type="ECO:0000313" key="3">
    <source>
        <dbReference type="Proteomes" id="UP001175227"/>
    </source>
</evidence>
<evidence type="ECO:0000313" key="2">
    <source>
        <dbReference type="EMBL" id="KAK0468744.1"/>
    </source>
</evidence>
<feature type="chain" id="PRO_5041292647" evidence="1">
    <location>
        <begin position="20"/>
        <end position="151"/>
    </location>
</feature>
<dbReference type="Proteomes" id="UP001175227">
    <property type="component" value="Unassembled WGS sequence"/>
</dbReference>
<gene>
    <name evidence="2" type="ORF">IW261DRAFT_1345824</name>
</gene>
<evidence type="ECO:0000256" key="1">
    <source>
        <dbReference type="SAM" id="SignalP"/>
    </source>
</evidence>
<protein>
    <submittedName>
        <fullName evidence="2">Uncharacterized protein</fullName>
    </submittedName>
</protein>
<proteinExistence type="predicted"/>
<name>A0AA39NN61_9AGAR</name>